<evidence type="ECO:0000313" key="3">
    <source>
        <dbReference type="Proteomes" id="UP000199341"/>
    </source>
</evidence>
<name>A0A1H0BXW9_9ACTN</name>
<proteinExistence type="predicted"/>
<feature type="compositionally biased region" description="Low complexity" evidence="1">
    <location>
        <begin position="16"/>
        <end position="30"/>
    </location>
</feature>
<evidence type="ECO:0000256" key="1">
    <source>
        <dbReference type="SAM" id="MobiDB-lite"/>
    </source>
</evidence>
<organism evidence="2 3">
    <name type="scientific">Actinacidiphila guanduensis</name>
    <dbReference type="NCBI Taxonomy" id="310781"/>
    <lineage>
        <taxon>Bacteria</taxon>
        <taxon>Bacillati</taxon>
        <taxon>Actinomycetota</taxon>
        <taxon>Actinomycetes</taxon>
        <taxon>Kitasatosporales</taxon>
        <taxon>Streptomycetaceae</taxon>
        <taxon>Actinacidiphila</taxon>
    </lineage>
</organism>
<gene>
    <name evidence="2" type="ORF">SAMN05216259_104347</name>
</gene>
<evidence type="ECO:0000313" key="2">
    <source>
        <dbReference type="EMBL" id="SDN50462.1"/>
    </source>
</evidence>
<accession>A0A1H0BXW9</accession>
<feature type="region of interest" description="Disordered" evidence="1">
    <location>
        <begin position="1"/>
        <end position="63"/>
    </location>
</feature>
<protein>
    <submittedName>
        <fullName evidence="2">Uncharacterized protein</fullName>
    </submittedName>
</protein>
<dbReference type="STRING" id="310781.SAMN05216259_104347"/>
<keyword evidence="3" id="KW-1185">Reference proteome</keyword>
<dbReference type="AlphaFoldDB" id="A0A1H0BXW9"/>
<dbReference type="Proteomes" id="UP000199341">
    <property type="component" value="Unassembled WGS sequence"/>
</dbReference>
<dbReference type="EMBL" id="FNIE01000004">
    <property type="protein sequence ID" value="SDN50462.1"/>
    <property type="molecule type" value="Genomic_DNA"/>
</dbReference>
<sequence length="63" mass="6443">MTAPDLPGRPRTAHRAAAGSPVSAPSSPFCRPSPVPSPRSARPLDAAAAELSQLESRSAHGRS</sequence>
<reference evidence="2 3" key="1">
    <citation type="submission" date="2016-10" db="EMBL/GenBank/DDBJ databases">
        <authorList>
            <person name="de Groot N.N."/>
        </authorList>
    </citation>
    <scope>NUCLEOTIDE SEQUENCE [LARGE SCALE GENOMIC DNA]</scope>
    <source>
        <strain evidence="2 3">CGMCC 4.2022</strain>
    </source>
</reference>